<evidence type="ECO:0000313" key="11">
    <source>
        <dbReference type="Proteomes" id="UP001165679"/>
    </source>
</evidence>
<evidence type="ECO:0000256" key="7">
    <source>
        <dbReference type="ARBA" id="ARBA00023136"/>
    </source>
</evidence>
<dbReference type="CDD" id="cd06261">
    <property type="entry name" value="TM_PBP2"/>
    <property type="match status" value="1"/>
</dbReference>
<dbReference type="InterPro" id="IPR035906">
    <property type="entry name" value="MetI-like_sf"/>
</dbReference>
<comment type="caution">
    <text evidence="10">The sequence shown here is derived from an EMBL/GenBank/DDBJ whole genome shotgun (WGS) entry which is preliminary data.</text>
</comment>
<evidence type="ECO:0000256" key="4">
    <source>
        <dbReference type="ARBA" id="ARBA00022475"/>
    </source>
</evidence>
<reference evidence="10" key="2">
    <citation type="submission" date="2022-10" db="EMBL/GenBank/DDBJ databases">
        <authorList>
            <person name="Trinh H.N."/>
        </authorList>
    </citation>
    <scope>NUCLEOTIDE SEQUENCE</scope>
    <source>
        <strain evidence="10">RN2-1</strain>
    </source>
</reference>
<feature type="transmembrane region" description="Helical" evidence="8">
    <location>
        <begin position="81"/>
        <end position="99"/>
    </location>
</feature>
<dbReference type="NCBIfam" id="TIGR01726">
    <property type="entry name" value="HEQRo_perm_3TM"/>
    <property type="match status" value="1"/>
</dbReference>
<evidence type="ECO:0000256" key="2">
    <source>
        <dbReference type="ARBA" id="ARBA00010072"/>
    </source>
</evidence>
<feature type="transmembrane region" description="Helical" evidence="8">
    <location>
        <begin position="316"/>
        <end position="338"/>
    </location>
</feature>
<reference evidence="10" key="1">
    <citation type="submission" date="2022-09" db="EMBL/GenBank/DDBJ databases">
        <title>Rhodovastum sp. nov. RN2-1 isolated from soil in Seongnam, South Korea.</title>
        <authorList>
            <person name="Le N.T."/>
        </authorList>
    </citation>
    <scope>NUCLEOTIDE SEQUENCE</scope>
    <source>
        <strain evidence="10">RN2-1</strain>
    </source>
</reference>
<keyword evidence="5 8" id="KW-0812">Transmembrane</keyword>
<dbReference type="AlphaFoldDB" id="A0AA41YPG4"/>
<feature type="transmembrane region" description="Helical" evidence="8">
    <location>
        <begin position="141"/>
        <end position="165"/>
    </location>
</feature>
<feature type="domain" description="ABC transmembrane type-1" evidence="9">
    <location>
        <begin position="141"/>
        <end position="330"/>
    </location>
</feature>
<feature type="transmembrane region" description="Helical" evidence="8">
    <location>
        <begin position="106"/>
        <end position="129"/>
    </location>
</feature>
<feature type="transmembrane region" description="Helical" evidence="8">
    <location>
        <begin position="12"/>
        <end position="34"/>
    </location>
</feature>
<dbReference type="Gene3D" id="1.10.3720.10">
    <property type="entry name" value="MetI-like"/>
    <property type="match status" value="1"/>
</dbReference>
<evidence type="ECO:0000313" key="10">
    <source>
        <dbReference type="EMBL" id="MCW3476122.1"/>
    </source>
</evidence>
<dbReference type="EMBL" id="JAPDNT010000015">
    <property type="protein sequence ID" value="MCW3476122.1"/>
    <property type="molecule type" value="Genomic_DNA"/>
</dbReference>
<dbReference type="PROSITE" id="PS50928">
    <property type="entry name" value="ABC_TM1"/>
    <property type="match status" value="1"/>
</dbReference>
<dbReference type="PANTHER" id="PTHR30614">
    <property type="entry name" value="MEMBRANE COMPONENT OF AMINO ACID ABC TRANSPORTER"/>
    <property type="match status" value="1"/>
</dbReference>
<evidence type="ECO:0000256" key="5">
    <source>
        <dbReference type="ARBA" id="ARBA00022692"/>
    </source>
</evidence>
<evidence type="ECO:0000256" key="6">
    <source>
        <dbReference type="ARBA" id="ARBA00022989"/>
    </source>
</evidence>
<keyword evidence="4" id="KW-1003">Cell membrane</keyword>
<organism evidence="10 11">
    <name type="scientific">Limobrevibacterium gyesilva</name>
    <dbReference type="NCBI Taxonomy" id="2991712"/>
    <lineage>
        <taxon>Bacteria</taxon>
        <taxon>Pseudomonadati</taxon>
        <taxon>Pseudomonadota</taxon>
        <taxon>Alphaproteobacteria</taxon>
        <taxon>Acetobacterales</taxon>
        <taxon>Acetobacteraceae</taxon>
        <taxon>Limobrevibacterium</taxon>
    </lineage>
</organism>
<evidence type="ECO:0000256" key="3">
    <source>
        <dbReference type="ARBA" id="ARBA00022448"/>
    </source>
</evidence>
<dbReference type="GO" id="GO:0022857">
    <property type="term" value="F:transmembrane transporter activity"/>
    <property type="evidence" value="ECO:0007669"/>
    <property type="project" value="InterPro"/>
</dbReference>
<keyword evidence="11" id="KW-1185">Reference proteome</keyword>
<dbReference type="RefSeq" id="WP_264714870.1">
    <property type="nucleotide sequence ID" value="NZ_JAPDNT010000015.1"/>
</dbReference>
<accession>A0AA41YPG4</accession>
<dbReference type="GO" id="GO:0043190">
    <property type="term" value="C:ATP-binding cassette (ABC) transporter complex"/>
    <property type="evidence" value="ECO:0007669"/>
    <property type="project" value="InterPro"/>
</dbReference>
<gene>
    <name evidence="10" type="ORF">OL599_16205</name>
</gene>
<dbReference type="Proteomes" id="UP001165679">
    <property type="component" value="Unassembled WGS sequence"/>
</dbReference>
<keyword evidence="7 8" id="KW-0472">Membrane</keyword>
<dbReference type="SUPFAM" id="SSF161098">
    <property type="entry name" value="MetI-like"/>
    <property type="match status" value="1"/>
</dbReference>
<dbReference type="Pfam" id="PF00528">
    <property type="entry name" value="BPD_transp_1"/>
    <property type="match status" value="1"/>
</dbReference>
<dbReference type="GO" id="GO:0006865">
    <property type="term" value="P:amino acid transport"/>
    <property type="evidence" value="ECO:0007669"/>
    <property type="project" value="TreeGrafter"/>
</dbReference>
<evidence type="ECO:0000256" key="1">
    <source>
        <dbReference type="ARBA" id="ARBA00004429"/>
    </source>
</evidence>
<feature type="transmembrane region" description="Helical" evidence="8">
    <location>
        <begin position="186"/>
        <end position="204"/>
    </location>
</feature>
<dbReference type="InterPro" id="IPR000515">
    <property type="entry name" value="MetI-like"/>
</dbReference>
<comment type="similarity">
    <text evidence="2">Belongs to the binding-protein-dependent transport system permease family. HisMQ subfamily.</text>
</comment>
<proteinExistence type="inferred from homology"/>
<dbReference type="PANTHER" id="PTHR30614:SF41">
    <property type="entry name" value="INNER MEMBRANE AMINO-ACID ABC TRANSPORTER PERMEASE PROTEIN YHDY"/>
    <property type="match status" value="1"/>
</dbReference>
<dbReference type="InterPro" id="IPR010065">
    <property type="entry name" value="AA_ABC_transptr_permease_3TM"/>
</dbReference>
<keyword evidence="3 8" id="KW-0813">Transport</keyword>
<dbReference type="InterPro" id="IPR043429">
    <property type="entry name" value="ArtM/GltK/GlnP/TcyL/YhdX-like"/>
</dbReference>
<keyword evidence="6 8" id="KW-1133">Transmembrane helix</keyword>
<protein>
    <submittedName>
        <fullName evidence="10">Amino acid ABC transporter permease</fullName>
    </submittedName>
</protein>
<comment type="subcellular location">
    <subcellularLocation>
        <location evidence="1">Cell inner membrane</location>
        <topology evidence="1">Multi-pass membrane protein</topology>
    </subcellularLocation>
    <subcellularLocation>
        <location evidence="8">Cell membrane</location>
        <topology evidence="8">Multi-pass membrane protein</topology>
    </subcellularLocation>
</comment>
<sequence>MRHPLVRALFGTKLNAAITLLMLAAFALVLPPLFRWAIGTAVWNAPNRAGCEAADTGACWAFIRARLALFFYGIYPVDQRWRVDAGLVVLVVIGTGALFARRHRGLWLLALAVLIPVIDGILLVGGIFGLELVPTGQWGGLMLNVVISFVALGGSIPLGIALAFGRRSKYPVIRYGSIAMIEFWRGVPLLAVLFMGLILLPLFLPNGVNIDNLVRALVVLTLFTSAYMAEIVRGGLQGVQSGQPEAALALGMHTAQVQLLVVLPQALRLSIPGFINIAVDLFKDTTLVSIVGLFDLMGVVNQSLKDTAWTGLAAEGYTFAALVFFFACLIISLGGSVLERHFAIAPGSTKH</sequence>
<evidence type="ECO:0000256" key="8">
    <source>
        <dbReference type="RuleBase" id="RU363032"/>
    </source>
</evidence>
<name>A0AA41YPG4_9PROT</name>
<evidence type="ECO:0000259" key="9">
    <source>
        <dbReference type="PROSITE" id="PS50928"/>
    </source>
</evidence>